<evidence type="ECO:0000313" key="10">
    <source>
        <dbReference type="EMBL" id="KAB8360847.1"/>
    </source>
</evidence>
<feature type="region of interest" description="C-terminal hotdog fold" evidence="5">
    <location>
        <begin position="1158"/>
        <end position="1315"/>
    </location>
</feature>
<dbReference type="InterPro" id="IPR006162">
    <property type="entry name" value="Ppantetheine_attach_site"/>
</dbReference>
<evidence type="ECO:0000259" key="7">
    <source>
        <dbReference type="PROSITE" id="PS50075"/>
    </source>
</evidence>
<dbReference type="InterPro" id="IPR049900">
    <property type="entry name" value="PKS_mFAS_DH"/>
</dbReference>
<dbReference type="PROSITE" id="PS52019">
    <property type="entry name" value="PKS_MFAS_DH"/>
    <property type="match status" value="1"/>
</dbReference>
<dbReference type="InterPro" id="IPR036291">
    <property type="entry name" value="NAD(P)-bd_dom_sf"/>
</dbReference>
<dbReference type="Pfam" id="PF21089">
    <property type="entry name" value="PKS_DH_N"/>
    <property type="match status" value="1"/>
</dbReference>
<dbReference type="CDD" id="cd05195">
    <property type="entry name" value="enoyl_red"/>
    <property type="match status" value="1"/>
</dbReference>
<keyword evidence="1" id="KW-0596">Phosphopantetheine</keyword>
<dbReference type="Gene3D" id="1.10.1200.10">
    <property type="entry name" value="ACP-like"/>
    <property type="match status" value="1"/>
</dbReference>
<evidence type="ECO:0000256" key="1">
    <source>
        <dbReference type="ARBA" id="ARBA00022450"/>
    </source>
</evidence>
<dbReference type="SUPFAM" id="SSF53901">
    <property type="entry name" value="Thiolase-like"/>
    <property type="match status" value="1"/>
</dbReference>
<dbReference type="Gene3D" id="3.30.70.3290">
    <property type="match status" value="1"/>
</dbReference>
<dbReference type="PANTHER" id="PTHR43775">
    <property type="entry name" value="FATTY ACID SYNTHASE"/>
    <property type="match status" value="1"/>
</dbReference>
<dbReference type="FunFam" id="3.40.50.720:FF:000209">
    <property type="entry name" value="Polyketide synthase Pks12"/>
    <property type="match status" value="1"/>
</dbReference>
<dbReference type="InterPro" id="IPR014030">
    <property type="entry name" value="Ketoacyl_synth_N"/>
</dbReference>
<dbReference type="Proteomes" id="UP000327013">
    <property type="component" value="Unassembled WGS sequence"/>
</dbReference>
<feature type="compositionally biased region" description="Polar residues" evidence="6">
    <location>
        <begin position="49"/>
        <end position="58"/>
    </location>
</feature>
<dbReference type="GO" id="GO:0006633">
    <property type="term" value="P:fatty acid biosynthetic process"/>
    <property type="evidence" value="ECO:0007669"/>
    <property type="project" value="TreeGrafter"/>
</dbReference>
<dbReference type="Pfam" id="PF16197">
    <property type="entry name" value="KAsynt_C_assoc"/>
    <property type="match status" value="1"/>
</dbReference>
<evidence type="ECO:0000256" key="2">
    <source>
        <dbReference type="ARBA" id="ARBA00022553"/>
    </source>
</evidence>
<dbReference type="Pfam" id="PF08659">
    <property type="entry name" value="KR"/>
    <property type="match status" value="1"/>
</dbReference>
<dbReference type="GO" id="GO:0016491">
    <property type="term" value="F:oxidoreductase activity"/>
    <property type="evidence" value="ECO:0007669"/>
    <property type="project" value="InterPro"/>
</dbReference>
<dbReference type="Pfam" id="PF02801">
    <property type="entry name" value="Ketoacyl-synt_C"/>
    <property type="match status" value="1"/>
</dbReference>
<dbReference type="GO" id="GO:0004312">
    <property type="term" value="F:fatty acid synthase activity"/>
    <property type="evidence" value="ECO:0007669"/>
    <property type="project" value="TreeGrafter"/>
</dbReference>
<feature type="active site" description="Proton acceptor; for dehydratase activity" evidence="5">
    <location>
        <position position="1026"/>
    </location>
</feature>
<dbReference type="EMBL" id="VIBQ01000017">
    <property type="protein sequence ID" value="KAB8360847.1"/>
    <property type="molecule type" value="Genomic_DNA"/>
</dbReference>
<dbReference type="SMART" id="SM00823">
    <property type="entry name" value="PKS_PP"/>
    <property type="match status" value="1"/>
</dbReference>
<dbReference type="SUPFAM" id="SSF52151">
    <property type="entry name" value="FabD/lysophospholipase-like"/>
    <property type="match status" value="1"/>
</dbReference>
<feature type="domain" description="Carrier" evidence="7">
    <location>
        <begin position="2202"/>
        <end position="2279"/>
    </location>
</feature>
<dbReference type="SUPFAM" id="SSF47336">
    <property type="entry name" value="ACP-like"/>
    <property type="match status" value="1"/>
</dbReference>
<feature type="active site" description="Proton donor; for dehydratase activity" evidence="5">
    <location>
        <position position="1223"/>
    </location>
</feature>
<dbReference type="SUPFAM" id="SSF55048">
    <property type="entry name" value="Probable ACP-binding domain of malonyl-CoA ACP transacylase"/>
    <property type="match status" value="1"/>
</dbReference>
<reference evidence="10 11" key="1">
    <citation type="submission" date="2019-06" db="EMBL/GenBank/DDBJ databases">
        <title>A chromosomal-level reference genome of Carpinus fangiana (Coryloideae, Betulaceae).</title>
        <authorList>
            <person name="Yang X."/>
            <person name="Wang Z."/>
            <person name="Zhang L."/>
            <person name="Hao G."/>
            <person name="Liu J."/>
            <person name="Yang Y."/>
        </authorList>
    </citation>
    <scope>NUCLEOTIDE SEQUENCE [LARGE SCALE GENOMIC DNA]</scope>
    <source>
        <strain evidence="10">Cfa_2016G</strain>
        <tissue evidence="10">Leaf</tissue>
    </source>
</reference>
<protein>
    <submittedName>
        <fullName evidence="10">Uncharacterized protein</fullName>
    </submittedName>
</protein>
<dbReference type="InterPro" id="IPR013154">
    <property type="entry name" value="ADH-like_N"/>
</dbReference>
<dbReference type="PROSITE" id="PS00012">
    <property type="entry name" value="PHOSPHOPANTETHEINE"/>
    <property type="match status" value="1"/>
</dbReference>
<dbReference type="SUPFAM" id="SSF50129">
    <property type="entry name" value="GroES-like"/>
    <property type="match status" value="1"/>
</dbReference>
<dbReference type="SMART" id="SM00826">
    <property type="entry name" value="PKS_DH"/>
    <property type="match status" value="1"/>
</dbReference>
<feature type="compositionally biased region" description="Low complexity" evidence="6">
    <location>
        <begin position="34"/>
        <end position="48"/>
    </location>
</feature>
<dbReference type="InterPro" id="IPR020843">
    <property type="entry name" value="ER"/>
</dbReference>
<dbReference type="InterPro" id="IPR049552">
    <property type="entry name" value="PKS_DH_N"/>
</dbReference>
<dbReference type="InterPro" id="IPR020806">
    <property type="entry name" value="PKS_PP-bd"/>
</dbReference>
<keyword evidence="11" id="KW-1185">Reference proteome</keyword>
<proteinExistence type="predicted"/>
<dbReference type="PROSITE" id="PS52004">
    <property type="entry name" value="KS3_2"/>
    <property type="match status" value="1"/>
</dbReference>
<evidence type="ECO:0000256" key="3">
    <source>
        <dbReference type="ARBA" id="ARBA00022679"/>
    </source>
</evidence>
<dbReference type="SMART" id="SM00829">
    <property type="entry name" value="PKS_ER"/>
    <property type="match status" value="1"/>
</dbReference>
<dbReference type="InterPro" id="IPR016035">
    <property type="entry name" value="Acyl_Trfase/lysoPLipase"/>
</dbReference>
<dbReference type="CDD" id="cd00833">
    <property type="entry name" value="PKS"/>
    <property type="match status" value="1"/>
</dbReference>
<accession>A0A5N6KZB8</accession>
<dbReference type="SMART" id="SM00825">
    <property type="entry name" value="PKS_KS"/>
    <property type="match status" value="1"/>
</dbReference>
<dbReference type="GO" id="GO:0031177">
    <property type="term" value="F:phosphopantetheine binding"/>
    <property type="evidence" value="ECO:0007669"/>
    <property type="project" value="InterPro"/>
</dbReference>
<dbReference type="SMART" id="SM00822">
    <property type="entry name" value="PKS_KR"/>
    <property type="match status" value="1"/>
</dbReference>
<dbReference type="Pfam" id="PF00109">
    <property type="entry name" value="ketoacyl-synt"/>
    <property type="match status" value="1"/>
</dbReference>
<comment type="caution">
    <text evidence="10">The sequence shown here is derived from an EMBL/GenBank/DDBJ whole genome shotgun (WGS) entry which is preliminary data.</text>
</comment>
<dbReference type="InterPro" id="IPR032821">
    <property type="entry name" value="PKS_assoc"/>
</dbReference>
<organism evidence="10 11">
    <name type="scientific">Carpinus fangiana</name>
    <dbReference type="NCBI Taxonomy" id="176857"/>
    <lineage>
        <taxon>Eukaryota</taxon>
        <taxon>Viridiplantae</taxon>
        <taxon>Streptophyta</taxon>
        <taxon>Embryophyta</taxon>
        <taxon>Tracheophyta</taxon>
        <taxon>Spermatophyta</taxon>
        <taxon>Magnoliopsida</taxon>
        <taxon>eudicotyledons</taxon>
        <taxon>Gunneridae</taxon>
        <taxon>Pentapetalae</taxon>
        <taxon>rosids</taxon>
        <taxon>fabids</taxon>
        <taxon>Fagales</taxon>
        <taxon>Betulaceae</taxon>
        <taxon>Carpinus</taxon>
    </lineage>
</organism>
<dbReference type="InterPro" id="IPR009081">
    <property type="entry name" value="PP-bd_ACP"/>
</dbReference>
<dbReference type="Pfam" id="PF00698">
    <property type="entry name" value="Acyl_transf_1"/>
    <property type="match status" value="1"/>
</dbReference>
<dbReference type="Pfam" id="PF23297">
    <property type="entry name" value="ACP_SdgA_C"/>
    <property type="match status" value="1"/>
</dbReference>
<dbReference type="Gene3D" id="3.10.129.110">
    <property type="entry name" value="Polyketide synthase dehydratase"/>
    <property type="match status" value="1"/>
</dbReference>
<dbReference type="InterPro" id="IPR036736">
    <property type="entry name" value="ACP-like_sf"/>
</dbReference>
<sequence>MAPSAVPIAGDTASAGGVQVHLPGLSVNGNDLDSPSTSGTSTPFTNGTRTPVNGTSASGLSTPGSAIFADPSKLPPVAIVGYACRLPGDVKTPDELWELCSRARSGWSEIPPERFNKAPFFHPNASKPGCFNPIGGYFLKEDLARFDAPFFNLSAQEATSLDPQQRLLLETTFEALESSGTPREAVTGKNVGVFVGGSFSDYELNNVRDVETSPMFQATGCAAALLSNRISYSFDFRGPSATYDTACSSSLVALHAAMQSIRSGESCAAVVGGCHLNILPDYFVTMSMSQLFNPTGQTYAFDHRAQSGFGRGEGVGCVILKPLDAAIRDRDQIRAVIANSGVNQDGRTNGITNPNGDAQRDLIREVYSKAGLNPIDCGFAEMHGTGTKVGDPIEATAVHEALGKGRTARQPLYIGSVKTNVGHLEGASGIVSTIKAAMMLEKDLLLPNTNYEKPNPKIPLAEWNMKVSTAVRPWPRGKKYVSVSNYGFGGTNAHAVFAKAPASSAVNAGNLTPEVKDMPDPKWKLFVLSANDKDSLKARVKDLGIYLEQRPEVFERLLAGNIAYTLGQRRSHLAYRLAIPATSSDELGVRLASARLQSARVRDAPILGFVFTGQGAQWAQMGCQLIKDHPVFKVAIERASSHLTSLGADFSLLEELQKEGKDSQVNLAHISQPACSAVQIGLTDLLASWGIKPQAVVGHSSGEICCAYAAGIIDADAAMALAYHRGQATVLFKKKFPSLDGTMLAVGAGPETVKPMLKVLKNGYATIACINSPKSVTVSGDRAALVELQATLEAQALFNRLLKVDMAYHSDHMGRVAEEYMEAIKDILPANTSNAVFHSSLLGRIAEPSELGPSYWVQNLVSAVRFSDALATMCDESTNPPAKVNQLVELGPHAALQGPIRDTLTTLGPAATKIAYAPTLLRGKDDTESALSLAGTLYMKGTKVDFSTVNFPITGAANHSLITDLPKYPWNHNTRYWHESRIAEKHCFRQFARNDVLGTLADYSNDLEPTWRNVLRTEDLPWLRHHKMQGMNVFPMAGYLAMAMEAASQRAQMRDVQFDSFDIREIVVNAALIINDGTDVESTISLRPYSEGTRGYSDIWDEFRICSWAPKRGWTEHCRGLVAARNTKTTNTVDADIRTSNQRKELDARKQSTLNNSSEKVDVAGLYSLLDHVGAGYGETYQGLENCFGSDTHAYADLVAPNTKALLPNEFEPNLIIHPAFLDQFIQIVWPIFGAGRQGLDLLYMPTFVKKIQISSNINIAPGEKLQVYGSGDPNAKAPKPTHFDLFATKPDTPLETAISFEGLVMTPIREADTSGSAAAREVCFKTQWESVADAHEVIAEGENKPNGHVESNGLTNGEAKTNGVNGHAEAPVTAEVANGHVEESKLEESVVIIRGNKGDDSFATAIAESVKALGGAEPTFGTLADVDATGKLAIVLGSEQPSLAEAGPETFAQLQKLFLNNEGCIWVYPAAAQSAEAPDANMIVGMTRSIRSETPAKIITLGLTSGTASVEAVADVLKAVFLPNAPSLHKLDREFIERDGKLFVPRVIEDANMNDYVHRETQEAALHKQPFVQPGRRFKIVVGSPGALDTLHFVDDKVGALPDNEVEIEVKATGMNFKDIVVSMGQLAQPYLGVECSGIISSVGKNVTDVKVGDKVMAMSEGAYSTYARCLSTSVYPIPEGMSFEAACTIPVVFCTAYYALIDLGRLAEGEKVLIHAAAGGVGQAAIMLAKMIGAEIFATVGSADKKSFLMQQYGLPEDRIFYSRDTTFGPAIRRVTEGYGVDVVLNSLAGDVLRETWDCLAPFGRFIEIGKADITKNSRLEMNRFETNVSFSSVDLTKVAAFKPKLMKRLLKDVCDLLGKNTVQAIAPITTYPISEVEKAYRQLQSGKSMGKLVVVPHPEDEVKATAQKSASDMLKADASYLLIGGTGGLGRSMTKWLASKGAKNIILVSRSATVSERVQALMDELAPQGVKIVVRPCDVADAASVKKLVSNCADLPPIRGVVQGAMVLRDVLFENMAFDDWTAVVKPKVQGSWNLHQALSDSPLDFFIALSSVAGAVGNRGQAAYAAANVFLDAFCQYRNACGLPATSLNLTAVTGVGYLADNKEREAEVLRNLGGETLVEKEVLALLAAAITGETAKSCGDHCITGLHLTPTTTGQFWATDTKFKHLLDAAAGQGEAGGASGAIPLPQALKQATSPESALQTVYEALVVKLAAVLMLSADEMEPGHSVASYGLDSLVAIEIRNWIAREAEANVQVLELLTSSSLMALAKTILTKSKLASKAAQAVDEGAE</sequence>
<dbReference type="GO" id="GO:0030639">
    <property type="term" value="P:polyketide biosynthetic process"/>
    <property type="evidence" value="ECO:0007669"/>
    <property type="project" value="UniProtKB-ARBA"/>
</dbReference>
<dbReference type="InterPro" id="IPR056501">
    <property type="entry name" value="NAD-bd_HRPKS_sdrA"/>
</dbReference>
<feature type="domain" description="PKS/mFAS DH" evidence="9">
    <location>
        <begin position="994"/>
        <end position="1315"/>
    </location>
</feature>
<feature type="domain" description="Ketosynthase family 3 (KS3)" evidence="8">
    <location>
        <begin position="74"/>
        <end position="499"/>
    </location>
</feature>
<dbReference type="InterPro" id="IPR014031">
    <property type="entry name" value="Ketoacyl_synth_C"/>
</dbReference>
<dbReference type="InterPro" id="IPR049551">
    <property type="entry name" value="PKS_DH_C"/>
</dbReference>
<dbReference type="InterPro" id="IPR001227">
    <property type="entry name" value="Ac_transferase_dom_sf"/>
</dbReference>
<dbReference type="OrthoDB" id="4492at2759"/>
<dbReference type="Gene3D" id="3.40.50.720">
    <property type="entry name" value="NAD(P)-binding Rossmann-like Domain"/>
    <property type="match status" value="1"/>
</dbReference>
<feature type="region of interest" description="N-terminal hotdog fold" evidence="5">
    <location>
        <begin position="994"/>
        <end position="1129"/>
    </location>
</feature>
<evidence type="ECO:0000256" key="5">
    <source>
        <dbReference type="PROSITE-ProRule" id="PRU01363"/>
    </source>
</evidence>
<keyword evidence="3" id="KW-0808">Transferase</keyword>
<dbReference type="InterPro" id="IPR016039">
    <property type="entry name" value="Thiolase-like"/>
</dbReference>
<keyword evidence="2" id="KW-0597">Phosphoprotein</keyword>
<gene>
    <name evidence="10" type="ORF">FH972_024581</name>
</gene>
<dbReference type="InterPro" id="IPR011032">
    <property type="entry name" value="GroES-like_sf"/>
</dbReference>
<dbReference type="Pfam" id="PF23114">
    <property type="entry name" value="NAD-bd_HRPKS_sdrA"/>
    <property type="match status" value="1"/>
</dbReference>
<feature type="region of interest" description="Disordered" evidence="6">
    <location>
        <begin position="26"/>
        <end position="58"/>
    </location>
</feature>
<dbReference type="InterPro" id="IPR014043">
    <property type="entry name" value="Acyl_transferase_dom"/>
</dbReference>
<dbReference type="InterPro" id="IPR013968">
    <property type="entry name" value="PKS_KR"/>
</dbReference>
<dbReference type="InterPro" id="IPR042104">
    <property type="entry name" value="PKS_dehydratase_sf"/>
</dbReference>
<dbReference type="InterPro" id="IPR020807">
    <property type="entry name" value="PKS_DH"/>
</dbReference>
<dbReference type="InterPro" id="IPR057326">
    <property type="entry name" value="KR_dom"/>
</dbReference>
<dbReference type="Gene3D" id="3.40.47.10">
    <property type="match status" value="1"/>
</dbReference>
<dbReference type="Pfam" id="PF13602">
    <property type="entry name" value="ADH_zinc_N_2"/>
    <property type="match status" value="1"/>
</dbReference>
<dbReference type="Pfam" id="PF14765">
    <property type="entry name" value="PS-DH"/>
    <property type="match status" value="1"/>
</dbReference>
<evidence type="ECO:0000256" key="6">
    <source>
        <dbReference type="SAM" id="MobiDB-lite"/>
    </source>
</evidence>
<dbReference type="InterPro" id="IPR020841">
    <property type="entry name" value="PKS_Beta-ketoAc_synthase_dom"/>
</dbReference>
<evidence type="ECO:0000313" key="11">
    <source>
        <dbReference type="Proteomes" id="UP000327013"/>
    </source>
</evidence>
<dbReference type="Gene3D" id="3.90.180.10">
    <property type="entry name" value="Medium-chain alcohol dehydrogenases, catalytic domain"/>
    <property type="match status" value="1"/>
</dbReference>
<name>A0A5N6KZB8_9ROSI</name>
<keyword evidence="4" id="KW-0511">Multifunctional enzyme</keyword>
<dbReference type="PROSITE" id="PS50075">
    <property type="entry name" value="CARRIER"/>
    <property type="match status" value="1"/>
</dbReference>
<dbReference type="Pfam" id="PF08240">
    <property type="entry name" value="ADH_N"/>
    <property type="match status" value="1"/>
</dbReference>
<evidence type="ECO:0000259" key="9">
    <source>
        <dbReference type="PROSITE" id="PS52019"/>
    </source>
</evidence>
<dbReference type="SMART" id="SM00827">
    <property type="entry name" value="PKS_AT"/>
    <property type="match status" value="1"/>
</dbReference>
<evidence type="ECO:0000259" key="8">
    <source>
        <dbReference type="PROSITE" id="PS52004"/>
    </source>
</evidence>
<dbReference type="InterPro" id="IPR050091">
    <property type="entry name" value="PKS_NRPS_Biosynth_Enz"/>
</dbReference>
<dbReference type="Gene3D" id="3.40.366.10">
    <property type="entry name" value="Malonyl-Coenzyme A Acyl Carrier Protein, domain 2"/>
    <property type="match status" value="1"/>
</dbReference>
<dbReference type="PANTHER" id="PTHR43775:SF13">
    <property type="entry name" value="POLYKETIDE SYNTHASE 1"/>
    <property type="match status" value="1"/>
</dbReference>
<dbReference type="InterPro" id="IPR016036">
    <property type="entry name" value="Malonyl_transacylase_ACP-bd"/>
</dbReference>
<evidence type="ECO:0000256" key="4">
    <source>
        <dbReference type="ARBA" id="ARBA00023268"/>
    </source>
</evidence>
<dbReference type="SUPFAM" id="SSF51735">
    <property type="entry name" value="NAD(P)-binding Rossmann-fold domains"/>
    <property type="match status" value="2"/>
</dbReference>